<feature type="transmembrane region" description="Helical" evidence="1">
    <location>
        <begin position="112"/>
        <end position="132"/>
    </location>
</feature>
<evidence type="ECO:0000313" key="3">
    <source>
        <dbReference type="Proteomes" id="UP000823613"/>
    </source>
</evidence>
<feature type="transmembrane region" description="Helical" evidence="1">
    <location>
        <begin position="86"/>
        <end position="106"/>
    </location>
</feature>
<comment type="caution">
    <text evidence="2">The sequence shown here is derived from an EMBL/GenBank/DDBJ whole genome shotgun (WGS) entry which is preliminary data.</text>
</comment>
<keyword evidence="1" id="KW-0812">Transmembrane</keyword>
<dbReference type="Proteomes" id="UP000823613">
    <property type="component" value="Unassembled WGS sequence"/>
</dbReference>
<sequence length="164" mass="19270">MFGNIFNVLLDYSIIILIISLVFSFCFKSKKGKIKAFSLFYSTLGLFFILFLIIYRFKFDILDFYLIIRSFIFLILSILEKIKISLISLINVLSKAIMLLIVLGSAINFSTFINRIITINLFFDYVNTLIYVKAIKIKKEYIKIKKHFDFIYINFSSNRIALNC</sequence>
<dbReference type="EMBL" id="JADIMY010000118">
    <property type="protein sequence ID" value="MBO8428113.1"/>
    <property type="molecule type" value="Genomic_DNA"/>
</dbReference>
<keyword evidence="1" id="KW-0472">Membrane</keyword>
<reference evidence="2" key="2">
    <citation type="journal article" date="2021" name="PeerJ">
        <title>Extensive microbial diversity within the chicken gut microbiome revealed by metagenomics and culture.</title>
        <authorList>
            <person name="Gilroy R."/>
            <person name="Ravi A."/>
            <person name="Getino M."/>
            <person name="Pursley I."/>
            <person name="Horton D.L."/>
            <person name="Alikhan N.F."/>
            <person name="Baker D."/>
            <person name="Gharbi K."/>
            <person name="Hall N."/>
            <person name="Watson M."/>
            <person name="Adriaenssens E.M."/>
            <person name="Foster-Nyarko E."/>
            <person name="Jarju S."/>
            <person name="Secka A."/>
            <person name="Antonio M."/>
            <person name="Oren A."/>
            <person name="Chaudhuri R.R."/>
            <person name="La Ragione R."/>
            <person name="Hildebrand F."/>
            <person name="Pallen M.J."/>
        </authorList>
    </citation>
    <scope>NUCLEOTIDE SEQUENCE</scope>
    <source>
        <strain evidence="2">11159</strain>
    </source>
</reference>
<feature type="transmembrane region" description="Helical" evidence="1">
    <location>
        <begin position="6"/>
        <end position="27"/>
    </location>
</feature>
<feature type="transmembrane region" description="Helical" evidence="1">
    <location>
        <begin position="39"/>
        <end position="55"/>
    </location>
</feature>
<evidence type="ECO:0000256" key="1">
    <source>
        <dbReference type="SAM" id="Phobius"/>
    </source>
</evidence>
<gene>
    <name evidence="2" type="ORF">IAC58_06195</name>
</gene>
<reference evidence="2" key="1">
    <citation type="submission" date="2020-10" db="EMBL/GenBank/DDBJ databases">
        <authorList>
            <person name="Gilroy R."/>
        </authorList>
    </citation>
    <scope>NUCLEOTIDE SEQUENCE</scope>
    <source>
        <strain evidence="2">11159</strain>
    </source>
</reference>
<organism evidence="2 3">
    <name type="scientific">Candidatus Onthovivens merdipullorum</name>
    <dbReference type="NCBI Taxonomy" id="2840889"/>
    <lineage>
        <taxon>Bacteria</taxon>
        <taxon>Bacillati</taxon>
        <taxon>Bacillota</taxon>
        <taxon>Bacilli</taxon>
        <taxon>Bacillales</taxon>
        <taxon>Candidatus Onthovivens</taxon>
    </lineage>
</organism>
<name>A0A9D9DJU8_9BACL</name>
<dbReference type="AlphaFoldDB" id="A0A9D9DJU8"/>
<evidence type="ECO:0000313" key="2">
    <source>
        <dbReference type="EMBL" id="MBO8428113.1"/>
    </source>
</evidence>
<accession>A0A9D9DJU8</accession>
<protein>
    <submittedName>
        <fullName evidence="2">Uncharacterized protein</fullName>
    </submittedName>
</protein>
<keyword evidence="1" id="KW-1133">Transmembrane helix</keyword>
<feature type="transmembrane region" description="Helical" evidence="1">
    <location>
        <begin position="61"/>
        <end position="79"/>
    </location>
</feature>
<proteinExistence type="predicted"/>